<evidence type="ECO:0000313" key="7">
    <source>
        <dbReference type="EMBL" id="KAF0309545.1"/>
    </source>
</evidence>
<evidence type="ECO:0000313" key="8">
    <source>
        <dbReference type="Proteomes" id="UP000440578"/>
    </source>
</evidence>
<dbReference type="SUPFAM" id="SSF53474">
    <property type="entry name" value="alpha/beta-Hydrolases"/>
    <property type="match status" value="1"/>
</dbReference>
<comment type="subcellular location">
    <subcellularLocation>
        <location evidence="1">Cytoplasm</location>
    </subcellularLocation>
</comment>
<comment type="similarity">
    <text evidence="2">Belongs to the AB hydrolase superfamily.</text>
</comment>
<reference evidence="7 8" key="1">
    <citation type="submission" date="2019-07" db="EMBL/GenBank/DDBJ databases">
        <title>Draft genome assembly of a fouling barnacle, Amphibalanus amphitrite (Darwin, 1854): The first reference genome for Thecostraca.</title>
        <authorList>
            <person name="Kim W."/>
        </authorList>
    </citation>
    <scope>NUCLEOTIDE SEQUENCE [LARGE SCALE GENOMIC DNA]</scope>
    <source>
        <strain evidence="7">SNU_AA5</strain>
        <tissue evidence="7">Soma without cirri and trophi</tissue>
    </source>
</reference>
<dbReference type="EMBL" id="VIIS01000390">
    <property type="protein sequence ID" value="KAF0309545.1"/>
    <property type="molecule type" value="Genomic_DNA"/>
</dbReference>
<evidence type="ECO:0000256" key="3">
    <source>
        <dbReference type="ARBA" id="ARBA00020148"/>
    </source>
</evidence>
<keyword evidence="8" id="KW-1185">Reference proteome</keyword>
<protein>
    <recommendedName>
        <fullName evidence="3">Maspardin</fullName>
    </recommendedName>
</protein>
<proteinExistence type="inferred from homology"/>
<organism evidence="7 8">
    <name type="scientific">Amphibalanus amphitrite</name>
    <name type="common">Striped barnacle</name>
    <name type="synonym">Balanus amphitrite</name>
    <dbReference type="NCBI Taxonomy" id="1232801"/>
    <lineage>
        <taxon>Eukaryota</taxon>
        <taxon>Metazoa</taxon>
        <taxon>Ecdysozoa</taxon>
        <taxon>Arthropoda</taxon>
        <taxon>Crustacea</taxon>
        <taxon>Multicrustacea</taxon>
        <taxon>Cirripedia</taxon>
        <taxon>Thoracica</taxon>
        <taxon>Thoracicalcarea</taxon>
        <taxon>Balanomorpha</taxon>
        <taxon>Balanoidea</taxon>
        <taxon>Balanidae</taxon>
        <taxon>Amphibalaninae</taxon>
        <taxon>Amphibalanus</taxon>
    </lineage>
</organism>
<feature type="compositionally biased region" description="Polar residues" evidence="5">
    <location>
        <begin position="312"/>
        <end position="329"/>
    </location>
</feature>
<accession>A0A6A4WRX4</accession>
<dbReference type="AlphaFoldDB" id="A0A6A4WRX4"/>
<dbReference type="InterPro" id="IPR026151">
    <property type="entry name" value="Maspardin"/>
</dbReference>
<dbReference type="PANTHER" id="PTHR15913">
    <property type="entry name" value="ACID CLUSTER PROTEIN 33"/>
    <property type="match status" value="1"/>
</dbReference>
<feature type="domain" description="AB hydrolase-1" evidence="6">
    <location>
        <begin position="47"/>
        <end position="267"/>
    </location>
</feature>
<dbReference type="OrthoDB" id="10264550at2759"/>
<dbReference type="InterPro" id="IPR029058">
    <property type="entry name" value="AB_hydrolase_fold"/>
</dbReference>
<dbReference type="EMBL" id="VIIS01000390">
    <property type="protein sequence ID" value="KAF0309546.1"/>
    <property type="molecule type" value="Genomic_DNA"/>
</dbReference>
<dbReference type="Proteomes" id="UP000440578">
    <property type="component" value="Unassembled WGS sequence"/>
</dbReference>
<feature type="region of interest" description="Disordered" evidence="5">
    <location>
        <begin position="295"/>
        <end position="335"/>
    </location>
</feature>
<dbReference type="Gene3D" id="3.40.50.1820">
    <property type="entry name" value="alpha/beta hydrolase"/>
    <property type="match status" value="1"/>
</dbReference>
<name>A0A6A4WRX4_AMPAM</name>
<evidence type="ECO:0000256" key="5">
    <source>
        <dbReference type="SAM" id="MobiDB-lite"/>
    </source>
</evidence>
<dbReference type="Pfam" id="PF12697">
    <property type="entry name" value="Abhydrolase_6"/>
    <property type="match status" value="1"/>
</dbReference>
<evidence type="ECO:0000256" key="4">
    <source>
        <dbReference type="ARBA" id="ARBA00022490"/>
    </source>
</evidence>
<gene>
    <name evidence="7" type="primary">Spg21_1</name>
    <name evidence="7" type="ORF">FJT64_019352</name>
</gene>
<keyword evidence="4" id="KW-0963">Cytoplasm</keyword>
<evidence type="ECO:0000256" key="2">
    <source>
        <dbReference type="ARBA" id="ARBA00008645"/>
    </source>
</evidence>
<comment type="caution">
    <text evidence="7">The sequence shown here is derived from an EMBL/GenBank/DDBJ whole genome shotgun (WGS) entry which is preliminary data.</text>
</comment>
<dbReference type="PANTHER" id="PTHR15913:SF0">
    <property type="entry name" value="MASPARDIN"/>
    <property type="match status" value="1"/>
</dbReference>
<evidence type="ECO:0000259" key="6">
    <source>
        <dbReference type="Pfam" id="PF12697"/>
    </source>
</evidence>
<dbReference type="GO" id="GO:0005737">
    <property type="term" value="C:cytoplasm"/>
    <property type="evidence" value="ECO:0007669"/>
    <property type="project" value="UniProtKB-SubCell"/>
</dbReference>
<dbReference type="InterPro" id="IPR000073">
    <property type="entry name" value="AB_hydrolase_1"/>
</dbReference>
<sequence>MQSNISKSEEYLAFRSTVALKSVIVDHDDTKVWRLYDVGPRSVSCPIVFLPPLSGTADVFFRQLLSLSSRGYRVLSVSYPVYWSVQEFCEGFRRLLDELRLDKVHLFGSFLGAFLAQKFAEATRQSPRVASLLLCQAFVDTRIYKKTAVSPFYWLVPGLVLKNMILQGFPSHDCVRPDIANSFDFMVDQLSQLSQAELASRLTLSSTGCRVAVDKLRHLPVTLLQALDATALTEQARAEAERCYPHARVAHLKTGGNFPFLTRPDETDMFIQASDLCWSLIMWIVHVRPMLGHSVSPREERGDEPEPVPDSPVTTDQRPTGASVTTDQRPTGAPV</sequence>
<evidence type="ECO:0000256" key="1">
    <source>
        <dbReference type="ARBA" id="ARBA00004496"/>
    </source>
</evidence>